<evidence type="ECO:0000313" key="1">
    <source>
        <dbReference type="EMBL" id="KAI3356199.1"/>
    </source>
</evidence>
<protein>
    <submittedName>
        <fullName evidence="1">Uncharacterized protein</fullName>
    </submittedName>
</protein>
<feature type="non-terminal residue" evidence="1">
    <location>
        <position position="1"/>
    </location>
</feature>
<comment type="caution">
    <text evidence="1">The sequence shown here is derived from an EMBL/GenBank/DDBJ whole genome shotgun (WGS) entry which is preliminary data.</text>
</comment>
<sequence length="85" mass="9499">STKLTWSVSQPAMGHPPHTFGAILRSDSAFTHLEGTNVFTKPDLRNAYQLMHICKGNKWKAAFNTPLGHFEYLVMPFSLTNAPKP</sequence>
<dbReference type="EMBL" id="CM041550">
    <property type="protein sequence ID" value="KAI3356199.1"/>
    <property type="molecule type" value="Genomic_DNA"/>
</dbReference>
<dbReference type="Proteomes" id="UP000831701">
    <property type="component" value="Chromosome 20"/>
</dbReference>
<proteinExistence type="predicted"/>
<gene>
    <name evidence="1" type="ORF">L3Q82_017183</name>
</gene>
<name>A0ACB8VL97_9TELE</name>
<organism evidence="1 2">
    <name type="scientific">Scortum barcoo</name>
    <name type="common">barcoo grunter</name>
    <dbReference type="NCBI Taxonomy" id="214431"/>
    <lineage>
        <taxon>Eukaryota</taxon>
        <taxon>Metazoa</taxon>
        <taxon>Chordata</taxon>
        <taxon>Craniata</taxon>
        <taxon>Vertebrata</taxon>
        <taxon>Euteleostomi</taxon>
        <taxon>Actinopterygii</taxon>
        <taxon>Neopterygii</taxon>
        <taxon>Teleostei</taxon>
        <taxon>Neoteleostei</taxon>
        <taxon>Acanthomorphata</taxon>
        <taxon>Eupercaria</taxon>
        <taxon>Centrarchiformes</taxon>
        <taxon>Terapontoidei</taxon>
        <taxon>Terapontidae</taxon>
        <taxon>Scortum</taxon>
    </lineage>
</organism>
<accession>A0ACB8VL97</accession>
<evidence type="ECO:0000313" key="2">
    <source>
        <dbReference type="Proteomes" id="UP000831701"/>
    </source>
</evidence>
<keyword evidence="2" id="KW-1185">Reference proteome</keyword>
<reference evidence="1" key="1">
    <citation type="submission" date="2022-04" db="EMBL/GenBank/DDBJ databases">
        <title>Jade perch genome.</title>
        <authorList>
            <person name="Chao B."/>
        </authorList>
    </citation>
    <scope>NUCLEOTIDE SEQUENCE</scope>
    <source>
        <strain evidence="1">CB-2022</strain>
    </source>
</reference>